<dbReference type="NCBIfam" id="NF003037">
    <property type="entry name" value="PRK03932.1"/>
    <property type="match status" value="1"/>
</dbReference>
<dbReference type="GO" id="GO:0005524">
    <property type="term" value="F:ATP binding"/>
    <property type="evidence" value="ECO:0007669"/>
    <property type="project" value="UniProtKB-UniRule"/>
</dbReference>
<evidence type="ECO:0000256" key="5">
    <source>
        <dbReference type="ARBA" id="ARBA00022917"/>
    </source>
</evidence>
<dbReference type="GO" id="GO:0006421">
    <property type="term" value="P:asparaginyl-tRNA aminoacylation"/>
    <property type="evidence" value="ECO:0007669"/>
    <property type="project" value="UniProtKB-UniRule"/>
</dbReference>
<dbReference type="Pfam" id="PF00152">
    <property type="entry name" value="tRNA-synt_2"/>
    <property type="match status" value="1"/>
</dbReference>
<feature type="domain" description="Aminoacyl-transfer RNA synthetases class-II family profile" evidence="8">
    <location>
        <begin position="133"/>
        <end position="451"/>
    </location>
</feature>
<dbReference type="PANTHER" id="PTHR22594">
    <property type="entry name" value="ASPARTYL/LYSYL-TRNA SYNTHETASE"/>
    <property type="match status" value="1"/>
</dbReference>
<evidence type="ECO:0000256" key="7">
    <source>
        <dbReference type="HAMAP-Rule" id="MF_00534"/>
    </source>
</evidence>
<dbReference type="InterPro" id="IPR004364">
    <property type="entry name" value="Aa-tRNA-synt_II"/>
</dbReference>
<keyword evidence="4 7" id="KW-0067">ATP-binding</keyword>
<dbReference type="InterPro" id="IPR045864">
    <property type="entry name" value="aa-tRNA-synth_II/BPL/LPL"/>
</dbReference>
<dbReference type="HAMAP" id="MF_00534">
    <property type="entry name" value="Asn_tRNA_synth"/>
    <property type="match status" value="1"/>
</dbReference>
<dbReference type="GO" id="GO:0005737">
    <property type="term" value="C:cytoplasm"/>
    <property type="evidence" value="ECO:0007669"/>
    <property type="project" value="UniProtKB-SubCell"/>
</dbReference>
<dbReference type="EMBL" id="FWZT01000001">
    <property type="protein sequence ID" value="SME88215.1"/>
    <property type="molecule type" value="Genomic_DNA"/>
</dbReference>
<evidence type="ECO:0000313" key="10">
    <source>
        <dbReference type="Proteomes" id="UP000192907"/>
    </source>
</evidence>
<dbReference type="InterPro" id="IPR004522">
    <property type="entry name" value="Asn-tRNA-ligase"/>
</dbReference>
<dbReference type="Gene3D" id="2.40.50.140">
    <property type="entry name" value="Nucleic acid-binding proteins"/>
    <property type="match status" value="1"/>
</dbReference>
<name>A0A1Y6B948_9BACT</name>
<evidence type="ECO:0000256" key="4">
    <source>
        <dbReference type="ARBA" id="ARBA00022840"/>
    </source>
</evidence>
<comment type="subcellular location">
    <subcellularLocation>
        <location evidence="7">Cytoplasm</location>
    </subcellularLocation>
</comment>
<keyword evidence="10" id="KW-1185">Reference proteome</keyword>
<dbReference type="InterPro" id="IPR004365">
    <property type="entry name" value="NA-bd_OB_tRNA"/>
</dbReference>
<dbReference type="RefSeq" id="WP_234996049.1">
    <property type="nucleotide sequence ID" value="NZ_FWZT01000001.1"/>
</dbReference>
<comment type="subunit">
    <text evidence="7">Homodimer.</text>
</comment>
<dbReference type="GO" id="GO:0004816">
    <property type="term" value="F:asparagine-tRNA ligase activity"/>
    <property type="evidence" value="ECO:0007669"/>
    <property type="project" value="UniProtKB-UniRule"/>
</dbReference>
<dbReference type="GO" id="GO:0003676">
    <property type="term" value="F:nucleic acid binding"/>
    <property type="evidence" value="ECO:0007669"/>
    <property type="project" value="InterPro"/>
</dbReference>
<dbReference type="PROSITE" id="PS50862">
    <property type="entry name" value="AA_TRNA_LIGASE_II"/>
    <property type="match status" value="1"/>
</dbReference>
<dbReference type="NCBIfam" id="TIGR00457">
    <property type="entry name" value="asnS"/>
    <property type="match status" value="1"/>
</dbReference>
<evidence type="ECO:0000256" key="2">
    <source>
        <dbReference type="ARBA" id="ARBA00022598"/>
    </source>
</evidence>
<keyword evidence="2 7" id="KW-0436">Ligase</keyword>
<dbReference type="CDD" id="cd00776">
    <property type="entry name" value="AsxRS_core"/>
    <property type="match status" value="1"/>
</dbReference>
<dbReference type="SUPFAM" id="SSF55681">
    <property type="entry name" value="Class II aaRS and biotin synthetases"/>
    <property type="match status" value="1"/>
</dbReference>
<dbReference type="FunFam" id="3.30.930.10:FF:000016">
    <property type="entry name" value="Asparagine--tRNA ligase"/>
    <property type="match status" value="1"/>
</dbReference>
<organism evidence="9 10">
    <name type="scientific">Pseudobacteriovorax antillogorgiicola</name>
    <dbReference type="NCBI Taxonomy" id="1513793"/>
    <lineage>
        <taxon>Bacteria</taxon>
        <taxon>Pseudomonadati</taxon>
        <taxon>Bdellovibrionota</taxon>
        <taxon>Oligoflexia</taxon>
        <taxon>Oligoflexales</taxon>
        <taxon>Pseudobacteriovoracaceae</taxon>
        <taxon>Pseudobacteriovorax</taxon>
    </lineage>
</organism>
<dbReference type="PRINTS" id="PR01042">
    <property type="entry name" value="TRNASYNTHASP"/>
</dbReference>
<keyword evidence="7" id="KW-0963">Cytoplasm</keyword>
<dbReference type="EC" id="6.1.1.22" evidence="7"/>
<gene>
    <name evidence="7" type="primary">asnS</name>
    <name evidence="9" type="ORF">SAMN06296036_101123</name>
</gene>
<dbReference type="Gene3D" id="3.30.930.10">
    <property type="entry name" value="Bira Bifunctional Protein, Domain 2"/>
    <property type="match status" value="1"/>
</dbReference>
<keyword evidence="6 7" id="KW-0030">Aminoacyl-tRNA synthetase</keyword>
<dbReference type="Pfam" id="PF01336">
    <property type="entry name" value="tRNA_anti-codon"/>
    <property type="match status" value="1"/>
</dbReference>
<evidence type="ECO:0000256" key="3">
    <source>
        <dbReference type="ARBA" id="ARBA00022741"/>
    </source>
</evidence>
<comment type="similarity">
    <text evidence="1 7">Belongs to the class-II aminoacyl-tRNA synthetase family.</text>
</comment>
<evidence type="ECO:0000256" key="1">
    <source>
        <dbReference type="ARBA" id="ARBA00008226"/>
    </source>
</evidence>
<comment type="catalytic activity">
    <reaction evidence="7">
        <text>tRNA(Asn) + L-asparagine + ATP = L-asparaginyl-tRNA(Asn) + AMP + diphosphate + H(+)</text>
        <dbReference type="Rhea" id="RHEA:11180"/>
        <dbReference type="Rhea" id="RHEA-COMP:9659"/>
        <dbReference type="Rhea" id="RHEA-COMP:9674"/>
        <dbReference type="ChEBI" id="CHEBI:15378"/>
        <dbReference type="ChEBI" id="CHEBI:30616"/>
        <dbReference type="ChEBI" id="CHEBI:33019"/>
        <dbReference type="ChEBI" id="CHEBI:58048"/>
        <dbReference type="ChEBI" id="CHEBI:78442"/>
        <dbReference type="ChEBI" id="CHEBI:78515"/>
        <dbReference type="ChEBI" id="CHEBI:456215"/>
        <dbReference type="EC" id="6.1.1.22"/>
    </reaction>
</comment>
<dbReference type="InterPro" id="IPR002312">
    <property type="entry name" value="Asp/Asn-tRNA-synth_IIb"/>
</dbReference>
<keyword evidence="5 7" id="KW-0648">Protein biosynthesis</keyword>
<evidence type="ECO:0000259" key="8">
    <source>
        <dbReference type="PROSITE" id="PS50862"/>
    </source>
</evidence>
<dbReference type="InterPro" id="IPR006195">
    <property type="entry name" value="aa-tRNA-synth_II"/>
</dbReference>
<evidence type="ECO:0000256" key="6">
    <source>
        <dbReference type="ARBA" id="ARBA00023146"/>
    </source>
</evidence>
<dbReference type="STRING" id="1513793.SAMN06296036_101123"/>
<reference evidence="10" key="1">
    <citation type="submission" date="2017-04" db="EMBL/GenBank/DDBJ databases">
        <authorList>
            <person name="Varghese N."/>
            <person name="Submissions S."/>
        </authorList>
    </citation>
    <scope>NUCLEOTIDE SEQUENCE [LARGE SCALE GENOMIC DNA]</scope>
    <source>
        <strain evidence="10">RKEM611</strain>
    </source>
</reference>
<evidence type="ECO:0000313" key="9">
    <source>
        <dbReference type="EMBL" id="SME88215.1"/>
    </source>
</evidence>
<keyword evidence="3 7" id="KW-0547">Nucleotide-binding</keyword>
<dbReference type="Proteomes" id="UP000192907">
    <property type="component" value="Unassembled WGS sequence"/>
</dbReference>
<protein>
    <recommendedName>
        <fullName evidence="7">Asparagine--tRNA ligase</fullName>
        <ecNumber evidence="7">6.1.1.22</ecNumber>
    </recommendedName>
    <alternativeName>
        <fullName evidence="7">Asparaginyl-tRNA synthetase</fullName>
        <shortName evidence="7">AsnRS</shortName>
    </alternativeName>
</protein>
<dbReference type="PANTHER" id="PTHR22594:SF34">
    <property type="entry name" value="ASPARAGINE--TRNA LIGASE, MITOCHONDRIAL-RELATED"/>
    <property type="match status" value="1"/>
</dbReference>
<proteinExistence type="inferred from homology"/>
<dbReference type="CDD" id="cd04318">
    <property type="entry name" value="EcAsnRS_like_N"/>
    <property type="match status" value="1"/>
</dbReference>
<dbReference type="InterPro" id="IPR012340">
    <property type="entry name" value="NA-bd_OB-fold"/>
</dbReference>
<dbReference type="SUPFAM" id="SSF50249">
    <property type="entry name" value="Nucleic acid-binding proteins"/>
    <property type="match status" value="1"/>
</dbReference>
<dbReference type="AlphaFoldDB" id="A0A1Y6B948"/>
<sequence>MTRIRISRVLAQGEDGQSVTISGWVRSKRVSKNFAFLVINDGSSQTDIQCIIDADKPFYDDLGRANTGASVRIDGVLKESPGKGQAWEVQVDKLEVVGESGDGYPLQKKGHSMEFLREIAHIRGRSNTFGAVYRVRNQLAMMVHEFFQSRGFQWAHTPILTASDCEGAGEMFQVTTLDLKNLPKTKSGDIDYTQDFFGKATNLTVSGQLNGEALALSLGDIYTFGPTFRAENSNTTRHLAEFWMVEPEMAFANLHDNSILAEEFLRFMFTQIAERCEEELSFLGKHFKNMSSEQIRELGAHSFGRISYSDAIKELESASTKFEFPVEWGIDLQTEHEKYLSEEVFKKPVIVTDYPKDIKAFYMKLNGDDKTVAAMDVLVPRIGEIIGGSQREDRYDVLKARMEAHDIPVDEMRWYLELRKYGGCPHAGFGLGFERLVQYVTGMGNIRDVIPFPRVPQSIDF</sequence>
<accession>A0A1Y6B948</accession>